<sequence>IYGITCYEEPHPKPQTTRGTSDSKYVKVEVCRNCEFWLKVWSKSAAACGPGTYPTITAHFPTPQKEVRPSLVKVINARWCATHNPGQRPSYTNQTNSHPTYSWCPRESRCNNSNQTG</sequence>
<evidence type="ECO:0000313" key="1">
    <source>
        <dbReference type="EMBL" id="GBM24570.1"/>
    </source>
</evidence>
<feature type="non-terminal residue" evidence="1">
    <location>
        <position position="1"/>
    </location>
</feature>
<reference evidence="1 2" key="1">
    <citation type="journal article" date="2019" name="Sci. Rep.">
        <title>Orb-weaving spider Araneus ventricosus genome elucidates the spidroin gene catalogue.</title>
        <authorList>
            <person name="Kono N."/>
            <person name="Nakamura H."/>
            <person name="Ohtoshi R."/>
            <person name="Moran D.A.P."/>
            <person name="Shinohara A."/>
            <person name="Yoshida Y."/>
            <person name="Fujiwara M."/>
            <person name="Mori M."/>
            <person name="Tomita M."/>
            <person name="Arakawa K."/>
        </authorList>
    </citation>
    <scope>NUCLEOTIDE SEQUENCE [LARGE SCALE GENOMIC DNA]</scope>
</reference>
<dbReference type="Proteomes" id="UP000499080">
    <property type="component" value="Unassembled WGS sequence"/>
</dbReference>
<name>A0A4Y2E618_ARAVE</name>
<keyword evidence="2" id="KW-1185">Reference proteome</keyword>
<proteinExistence type="predicted"/>
<gene>
    <name evidence="1" type="ORF">AVEN_217106_1</name>
</gene>
<dbReference type="EMBL" id="BGPR01091743">
    <property type="protein sequence ID" value="GBM24570.1"/>
    <property type="molecule type" value="Genomic_DNA"/>
</dbReference>
<accession>A0A4Y2E618</accession>
<organism evidence="1 2">
    <name type="scientific">Araneus ventricosus</name>
    <name type="common">Orbweaver spider</name>
    <name type="synonym">Epeira ventricosa</name>
    <dbReference type="NCBI Taxonomy" id="182803"/>
    <lineage>
        <taxon>Eukaryota</taxon>
        <taxon>Metazoa</taxon>
        <taxon>Ecdysozoa</taxon>
        <taxon>Arthropoda</taxon>
        <taxon>Chelicerata</taxon>
        <taxon>Arachnida</taxon>
        <taxon>Araneae</taxon>
        <taxon>Araneomorphae</taxon>
        <taxon>Entelegynae</taxon>
        <taxon>Araneoidea</taxon>
        <taxon>Araneidae</taxon>
        <taxon>Araneus</taxon>
    </lineage>
</organism>
<dbReference type="AlphaFoldDB" id="A0A4Y2E618"/>
<protein>
    <submittedName>
        <fullName evidence="1">Uncharacterized protein</fullName>
    </submittedName>
</protein>
<comment type="caution">
    <text evidence="1">The sequence shown here is derived from an EMBL/GenBank/DDBJ whole genome shotgun (WGS) entry which is preliminary data.</text>
</comment>
<evidence type="ECO:0000313" key="2">
    <source>
        <dbReference type="Proteomes" id="UP000499080"/>
    </source>
</evidence>